<reference evidence="2 3" key="1">
    <citation type="journal article" date="2018" name="IMA Fungus">
        <title>IMA Genome-F 9: Draft genome sequence of Annulohypoxylon stygium, Aspergillus mulundensis, Berkeleyomyces basicola (syn. Thielaviopsis basicola), Ceratocystis smalleyi, two Cercospora beticola strains, Coleophoma cylindrospora, Fusarium fracticaudum, Phialophora cf. hyalina, and Morchella septimelata.</title>
        <authorList>
            <person name="Wingfield B.D."/>
            <person name="Bills G.F."/>
            <person name="Dong Y."/>
            <person name="Huang W."/>
            <person name="Nel W.J."/>
            <person name="Swalarsk-Parry B.S."/>
            <person name="Vaghefi N."/>
            <person name="Wilken P.M."/>
            <person name="An Z."/>
            <person name="de Beer Z.W."/>
            <person name="De Vos L."/>
            <person name="Chen L."/>
            <person name="Duong T.A."/>
            <person name="Gao Y."/>
            <person name="Hammerbacher A."/>
            <person name="Kikkert J.R."/>
            <person name="Li Y."/>
            <person name="Li H."/>
            <person name="Li K."/>
            <person name="Li Q."/>
            <person name="Liu X."/>
            <person name="Ma X."/>
            <person name="Naidoo K."/>
            <person name="Pethybridge S.J."/>
            <person name="Sun J."/>
            <person name="Steenkamp E.T."/>
            <person name="van der Nest M.A."/>
            <person name="van Wyk S."/>
            <person name="Wingfield M.J."/>
            <person name="Xiong C."/>
            <person name="Yue Q."/>
            <person name="Zhang X."/>
        </authorList>
    </citation>
    <scope>NUCLEOTIDE SEQUENCE [LARGE SCALE GENOMIC DNA]</scope>
    <source>
        <strain evidence="2 3">BP5796</strain>
    </source>
</reference>
<keyword evidence="3" id="KW-1185">Reference proteome</keyword>
<dbReference type="EMBL" id="PDLN01000007">
    <property type="protein sequence ID" value="RDW80920.1"/>
    <property type="molecule type" value="Genomic_DNA"/>
</dbReference>
<dbReference type="Pfam" id="PF26639">
    <property type="entry name" value="Het-6_barrel"/>
    <property type="match status" value="1"/>
</dbReference>
<gene>
    <name evidence="2" type="ORF">BP5796_05618</name>
</gene>
<dbReference type="InterPro" id="IPR010730">
    <property type="entry name" value="HET"/>
</dbReference>
<dbReference type="PANTHER" id="PTHR24148">
    <property type="entry name" value="ANKYRIN REPEAT DOMAIN-CONTAINING PROTEIN 39 HOMOLOG-RELATED"/>
    <property type="match status" value="1"/>
</dbReference>
<dbReference type="Pfam" id="PF06985">
    <property type="entry name" value="HET"/>
    <property type="match status" value="1"/>
</dbReference>
<proteinExistence type="predicted"/>
<evidence type="ECO:0000259" key="1">
    <source>
        <dbReference type="Pfam" id="PF06985"/>
    </source>
</evidence>
<accession>A0A3D8S422</accession>
<evidence type="ECO:0000313" key="2">
    <source>
        <dbReference type="EMBL" id="RDW80920.1"/>
    </source>
</evidence>
<dbReference type="Proteomes" id="UP000256328">
    <property type="component" value="Unassembled WGS sequence"/>
</dbReference>
<dbReference type="AlphaFoldDB" id="A0A3D8S422"/>
<evidence type="ECO:0000313" key="3">
    <source>
        <dbReference type="Proteomes" id="UP000256328"/>
    </source>
</evidence>
<dbReference type="InterPro" id="IPR052895">
    <property type="entry name" value="HetReg/Transcr_Mod"/>
</dbReference>
<sequence>MFRSESAPFVYRPLQRGEIRLLHVLPGSRSNDIRCSIEVHRRNQSLKYEALSYTWGDPNLKEDILCNGQKLSIRRSLATALRALRYTDRPRVLWVDAVCINQNDGEERAIQVRLMCYIYHDALRVDAWVGEESGEDQAIFNVEKFIDIPSKTSYTTEEHLTWLSVANFIRRSWFRRVWIVQELAVARRLTLFCGTQQIEWEVLRKALFKFVDRCGPFLNTTKADISLEGIFTLLSIRNLVTDHKPENQELQGRFSQLELNQIDNNRKALYVQSGDLCNFVKGTRLFGSSDPRDHIYAMLGLVLPEESQVIQVDYSKSNPYQTAFKKFALSCITQSGYLDVLSQAGLHESLPSWAPDWTQMSQSYSLPPGAYSASGKTKAQVTPVMKTRPFSNAMRDNEDTADILIFRGKIIDNLKVLTPGFAISSEPSDQVFEKAILRTLKIALPLTSILSGNNSLKDFQVLPKSLHEPSTRIKPPLEKQWRQLADTCAPYPTGQSVSDAYTMTLIGDLPFNQLGSAPQSLRHECFRIWRELLPENPVINRGALSSSAWTGKSSHTGETIIRVDPQLTKLFSQHNVSSREEQRVKMEKGNLVLINPESRFPVYANKTLVKGYQGISKLLRGGEKPAEKNEEEIAVDDAKVKMSISRLFGRRVDRLARNRQFCKTARRYMGWVPGPARVDDVICILEGGSVPFVLRREPNSPAYRLVGEAYIHGLMYGEGMAFEETGMQDIWLL</sequence>
<protein>
    <recommendedName>
        <fullName evidence="1">Heterokaryon incompatibility domain-containing protein</fullName>
    </recommendedName>
</protein>
<organism evidence="2 3">
    <name type="scientific">Coleophoma crateriformis</name>
    <dbReference type="NCBI Taxonomy" id="565419"/>
    <lineage>
        <taxon>Eukaryota</taxon>
        <taxon>Fungi</taxon>
        <taxon>Dikarya</taxon>
        <taxon>Ascomycota</taxon>
        <taxon>Pezizomycotina</taxon>
        <taxon>Leotiomycetes</taxon>
        <taxon>Helotiales</taxon>
        <taxon>Dermateaceae</taxon>
        <taxon>Coleophoma</taxon>
    </lineage>
</organism>
<feature type="domain" description="Heterokaryon incompatibility" evidence="1">
    <location>
        <begin position="48"/>
        <end position="182"/>
    </location>
</feature>
<dbReference type="PANTHER" id="PTHR24148:SF64">
    <property type="entry name" value="HETEROKARYON INCOMPATIBILITY DOMAIN-CONTAINING PROTEIN"/>
    <property type="match status" value="1"/>
</dbReference>
<dbReference type="OrthoDB" id="3557394at2759"/>
<name>A0A3D8S422_9HELO</name>
<comment type="caution">
    <text evidence="2">The sequence shown here is derived from an EMBL/GenBank/DDBJ whole genome shotgun (WGS) entry which is preliminary data.</text>
</comment>